<dbReference type="PANTHER" id="PTHR30093:SF2">
    <property type="entry name" value="TYPE II SECRETION SYSTEM PROTEIN H"/>
    <property type="match status" value="1"/>
</dbReference>
<reference evidence="2 3" key="1">
    <citation type="submission" date="2018-04" db="EMBL/GenBank/DDBJ databases">
        <title>Genomic Encyclopedia of Type Strains, Phase IV (KMG-IV): sequencing the most valuable type-strain genomes for metagenomic binning, comparative biology and taxonomic classification.</title>
        <authorList>
            <person name="Goeker M."/>
        </authorList>
    </citation>
    <scope>NUCLEOTIDE SEQUENCE [LARGE SCALE GENOMIC DNA]</scope>
    <source>
        <strain evidence="2 3">DSM 14823</strain>
    </source>
</reference>
<gene>
    <name evidence="2" type="ORF">C8D82_14714</name>
</gene>
<dbReference type="InterPro" id="IPR012902">
    <property type="entry name" value="N_methyl_site"/>
</dbReference>
<dbReference type="Gene3D" id="3.30.700.10">
    <property type="entry name" value="Glycoprotein, Type 4 Pilin"/>
    <property type="match status" value="1"/>
</dbReference>
<accession>A0A2U1AEC6</accession>
<evidence type="ECO:0000313" key="2">
    <source>
        <dbReference type="EMBL" id="PVY34770.1"/>
    </source>
</evidence>
<feature type="domain" description="DUF1559" evidence="1">
    <location>
        <begin position="54"/>
        <end position="93"/>
    </location>
</feature>
<evidence type="ECO:0000259" key="1">
    <source>
        <dbReference type="Pfam" id="PF07596"/>
    </source>
</evidence>
<dbReference type="Pfam" id="PF07596">
    <property type="entry name" value="SBP_bac_10"/>
    <property type="match status" value="1"/>
</dbReference>
<evidence type="ECO:0000313" key="3">
    <source>
        <dbReference type="Proteomes" id="UP000245959"/>
    </source>
</evidence>
<keyword evidence="3" id="KW-1185">Reference proteome</keyword>
<dbReference type="AlphaFoldDB" id="A0A2U1AEC6"/>
<dbReference type="NCBIfam" id="TIGR02532">
    <property type="entry name" value="IV_pilin_GFxxxE"/>
    <property type="match status" value="1"/>
</dbReference>
<dbReference type="EMBL" id="QEKH01000047">
    <property type="protein sequence ID" value="PVY34770.1"/>
    <property type="molecule type" value="Genomic_DNA"/>
</dbReference>
<dbReference type="InterPro" id="IPR045584">
    <property type="entry name" value="Pilin-like"/>
</dbReference>
<dbReference type="InterPro" id="IPR011453">
    <property type="entry name" value="DUF1559"/>
</dbReference>
<dbReference type="SUPFAM" id="SSF54523">
    <property type="entry name" value="Pili subunits"/>
    <property type="match status" value="1"/>
</dbReference>
<protein>
    <submittedName>
        <fullName evidence="2">Prepilin-type N-terminal cleavage/methylation domain-containing protein/prepilin-type processing-associated H-X9-DG protein</fullName>
    </submittedName>
</protein>
<comment type="caution">
    <text evidence="2">The sequence shown here is derived from an EMBL/GenBank/DDBJ whole genome shotgun (WGS) entry which is preliminary data.</text>
</comment>
<organism evidence="2 3">
    <name type="scientific">Victivallis vadensis</name>
    <dbReference type="NCBI Taxonomy" id="172901"/>
    <lineage>
        <taxon>Bacteria</taxon>
        <taxon>Pseudomonadati</taxon>
        <taxon>Lentisphaerota</taxon>
        <taxon>Lentisphaeria</taxon>
        <taxon>Victivallales</taxon>
        <taxon>Victivallaceae</taxon>
        <taxon>Victivallis</taxon>
    </lineage>
</organism>
<sequence>MSDKRKDKQMRQGKRARRIHMHGIMRPNFTLIELLVVIAIIAILAAMLLPALNKARDAARKTTCTNNLKQLGTYLTFYLDEFNGYYPAYGKDEVGTFWSSRLCRLYQYKGDKDAAYSAFTRDRNVIARCPVREMDNETYKTLKGGSNFWGMYGVNYLYFAYSESGKASLAKKVTNIKAPSQKIYAVDGRELDAGEIASPAWEKAYPSGRHANQTNILYVDTHVGSSQWNILTKMTDERAQFKYWHPTTMQ</sequence>
<proteinExistence type="predicted"/>
<name>A0A2U1AEC6_9BACT</name>
<dbReference type="Proteomes" id="UP000245959">
    <property type="component" value="Unassembled WGS sequence"/>
</dbReference>
<dbReference type="PANTHER" id="PTHR30093">
    <property type="entry name" value="GENERAL SECRETION PATHWAY PROTEIN G"/>
    <property type="match status" value="1"/>
</dbReference>